<comment type="similarity">
    <text evidence="1">Belongs to the GSP E family.</text>
</comment>
<dbReference type="CDD" id="cd01131">
    <property type="entry name" value="PilT"/>
    <property type="match status" value="1"/>
</dbReference>
<dbReference type="PANTHER" id="PTHR30486:SF12">
    <property type="entry name" value="TYPE IV PILUS ATPASE PILU"/>
    <property type="match status" value="1"/>
</dbReference>
<dbReference type="Gene3D" id="3.40.50.300">
    <property type="entry name" value="P-loop containing nucleotide triphosphate hydrolases"/>
    <property type="match status" value="1"/>
</dbReference>
<accession>A0A645BXN8</accession>
<feature type="domain" description="Bacterial type II secretion system protein E" evidence="2">
    <location>
        <begin position="132"/>
        <end position="146"/>
    </location>
</feature>
<dbReference type="InterPro" id="IPR003593">
    <property type="entry name" value="AAA+_ATPase"/>
</dbReference>
<evidence type="ECO:0000259" key="2">
    <source>
        <dbReference type="PROSITE" id="PS00662"/>
    </source>
</evidence>
<dbReference type="InterPro" id="IPR001482">
    <property type="entry name" value="T2SS/T4SS_dom"/>
</dbReference>
<evidence type="ECO:0000313" key="3">
    <source>
        <dbReference type="EMBL" id="MPM69947.1"/>
    </source>
</evidence>
<proteinExistence type="inferred from homology"/>
<dbReference type="Gene3D" id="3.30.450.90">
    <property type="match status" value="1"/>
</dbReference>
<gene>
    <name evidence="3" type="primary">pilT_21</name>
    <name evidence="3" type="ORF">SDC9_116895</name>
</gene>
<dbReference type="SMART" id="SM00382">
    <property type="entry name" value="AAA"/>
    <property type="match status" value="1"/>
</dbReference>
<dbReference type="PROSITE" id="PS00662">
    <property type="entry name" value="T2SP_E"/>
    <property type="match status" value="1"/>
</dbReference>
<reference evidence="3" key="1">
    <citation type="submission" date="2019-08" db="EMBL/GenBank/DDBJ databases">
        <authorList>
            <person name="Kucharzyk K."/>
            <person name="Murdoch R.W."/>
            <person name="Higgins S."/>
            <person name="Loffler F."/>
        </authorList>
    </citation>
    <scope>NUCLEOTIDE SEQUENCE</scope>
</reference>
<dbReference type="NCBIfam" id="TIGR01420">
    <property type="entry name" value="pilT_fam"/>
    <property type="match status" value="1"/>
</dbReference>
<evidence type="ECO:0000256" key="1">
    <source>
        <dbReference type="ARBA" id="ARBA00006611"/>
    </source>
</evidence>
<comment type="caution">
    <text evidence="3">The sequence shown here is derived from an EMBL/GenBank/DDBJ whole genome shotgun (WGS) entry which is preliminary data.</text>
</comment>
<name>A0A645BXN8_9ZZZZ</name>
<dbReference type="SUPFAM" id="SSF52540">
    <property type="entry name" value="P-loop containing nucleoside triphosphate hydrolases"/>
    <property type="match status" value="1"/>
</dbReference>
<dbReference type="Pfam" id="PF00437">
    <property type="entry name" value="T2SSE"/>
    <property type="match status" value="1"/>
</dbReference>
<protein>
    <submittedName>
        <fullName evidence="3">Twitching mobility protein</fullName>
    </submittedName>
</protein>
<dbReference type="GO" id="GO:0016887">
    <property type="term" value="F:ATP hydrolysis activity"/>
    <property type="evidence" value="ECO:0007669"/>
    <property type="project" value="InterPro"/>
</dbReference>
<dbReference type="InterPro" id="IPR027417">
    <property type="entry name" value="P-loop_NTPase"/>
</dbReference>
<sequence length="303" mass="33154">MLEETGDLDLSHREEGIGRFRVNIHRQRGLIGISFRWVKNEILAFEQLGLPPVLKEISKAKRGIIIVTGTTGCGKSTTMAAILQYVNTNRHEHVITIEDPIEYEFQDDQSVFEQREVGLDTDSFFGALKHALRQDPDIIMVGEMRDRISFEAALQASDTGHLVITTLHASSAAQTIARILDLFEKNEQDSIREALGANLCAVISQRLVPLASGSGRAPVNEIMINTPIVTKLIHENRLEKLSAAIQAGQGDGMMTFNQCLLGLVKAGRVSREDAVVCSDNPEGLKMNFEGIFLSSDSGGGLVG</sequence>
<organism evidence="3">
    <name type="scientific">bioreactor metagenome</name>
    <dbReference type="NCBI Taxonomy" id="1076179"/>
    <lineage>
        <taxon>unclassified sequences</taxon>
        <taxon>metagenomes</taxon>
        <taxon>ecological metagenomes</taxon>
    </lineage>
</organism>
<dbReference type="InterPro" id="IPR050921">
    <property type="entry name" value="T4SS_GSP_E_ATPase"/>
</dbReference>
<dbReference type="PANTHER" id="PTHR30486">
    <property type="entry name" value="TWITCHING MOTILITY PROTEIN PILT"/>
    <property type="match status" value="1"/>
</dbReference>
<dbReference type="InterPro" id="IPR006321">
    <property type="entry name" value="PilT/PilU"/>
</dbReference>
<dbReference type="AlphaFoldDB" id="A0A645BXN8"/>
<dbReference type="EMBL" id="VSSQ01023176">
    <property type="protein sequence ID" value="MPM69947.1"/>
    <property type="molecule type" value="Genomic_DNA"/>
</dbReference>
<dbReference type="GO" id="GO:0005524">
    <property type="term" value="F:ATP binding"/>
    <property type="evidence" value="ECO:0007669"/>
    <property type="project" value="InterPro"/>
</dbReference>